<name>A0A1D1ZQB7_AUXPR</name>
<feature type="region of interest" description="Disordered" evidence="1">
    <location>
        <begin position="225"/>
        <end position="260"/>
    </location>
</feature>
<gene>
    <name evidence="2" type="ORF">g.38523</name>
</gene>
<feature type="region of interest" description="Disordered" evidence="1">
    <location>
        <begin position="1"/>
        <end position="25"/>
    </location>
</feature>
<reference evidence="2" key="1">
    <citation type="submission" date="2015-08" db="EMBL/GenBank/DDBJ databases">
        <authorList>
            <person name="Babu N.S."/>
            <person name="Beckwith C.J."/>
            <person name="Beseler K.G."/>
            <person name="Brison A."/>
            <person name="Carone J.V."/>
            <person name="Caskin T.P."/>
            <person name="Diamond M."/>
            <person name="Durham M.E."/>
            <person name="Foxe J.M."/>
            <person name="Go M."/>
            <person name="Henderson B.A."/>
            <person name="Jones I.B."/>
            <person name="McGettigan J.A."/>
            <person name="Micheletti S.J."/>
            <person name="Nasrallah M.E."/>
            <person name="Ortiz D."/>
            <person name="Piller C.R."/>
            <person name="Privatt S.R."/>
            <person name="Schneider S.L."/>
            <person name="Sharp S."/>
            <person name="Smith T.C."/>
            <person name="Stanton J.D."/>
            <person name="Ullery H.E."/>
            <person name="Wilson R.J."/>
            <person name="Serrano M.G."/>
            <person name="Buck G."/>
            <person name="Lee V."/>
            <person name="Wang Y."/>
            <person name="Carvalho R."/>
            <person name="Voegtly L."/>
            <person name="Shi R."/>
            <person name="Duckworth R."/>
            <person name="Johnson A."/>
            <person name="Loviza R."/>
            <person name="Walstead R."/>
            <person name="Shah Z."/>
            <person name="Kiflezghi M."/>
            <person name="Wade K."/>
            <person name="Ball S.L."/>
            <person name="Bradley K.W."/>
            <person name="Asai D.J."/>
            <person name="Bowman C.A."/>
            <person name="Russell D.A."/>
            <person name="Pope W.H."/>
            <person name="Jacobs-Sera D."/>
            <person name="Hendrix R.W."/>
            <person name="Hatfull G.F."/>
        </authorList>
    </citation>
    <scope>NUCLEOTIDE SEQUENCE</scope>
</reference>
<feature type="compositionally biased region" description="Basic and acidic residues" evidence="1">
    <location>
        <begin position="247"/>
        <end position="260"/>
    </location>
</feature>
<organism evidence="2">
    <name type="scientific">Auxenochlorella protothecoides</name>
    <name type="common">Green microalga</name>
    <name type="synonym">Chlorella protothecoides</name>
    <dbReference type="NCBI Taxonomy" id="3075"/>
    <lineage>
        <taxon>Eukaryota</taxon>
        <taxon>Viridiplantae</taxon>
        <taxon>Chlorophyta</taxon>
        <taxon>core chlorophytes</taxon>
        <taxon>Trebouxiophyceae</taxon>
        <taxon>Chlorellales</taxon>
        <taxon>Chlorellaceae</taxon>
        <taxon>Auxenochlorella</taxon>
    </lineage>
</organism>
<proteinExistence type="predicted"/>
<dbReference type="Pfam" id="PF04855">
    <property type="entry name" value="SNF5"/>
    <property type="match status" value="1"/>
</dbReference>
<dbReference type="GO" id="GO:0000228">
    <property type="term" value="C:nuclear chromosome"/>
    <property type="evidence" value="ECO:0007669"/>
    <property type="project" value="InterPro"/>
</dbReference>
<dbReference type="GO" id="GO:0006338">
    <property type="term" value="P:chromatin remodeling"/>
    <property type="evidence" value="ECO:0007669"/>
    <property type="project" value="InterPro"/>
</dbReference>
<evidence type="ECO:0000313" key="2">
    <source>
        <dbReference type="EMBL" id="JAT68997.1"/>
    </source>
</evidence>
<protein>
    <submittedName>
        <fullName evidence="2">Uncharacterized protein</fullName>
    </submittedName>
</protein>
<dbReference type="AlphaFoldDB" id="A0A1D1ZQB7"/>
<dbReference type="EMBL" id="GDKF01009625">
    <property type="protein sequence ID" value="JAT68997.1"/>
    <property type="molecule type" value="Transcribed_RNA"/>
</dbReference>
<evidence type="ECO:0000256" key="1">
    <source>
        <dbReference type="SAM" id="MobiDB-lite"/>
    </source>
</evidence>
<dbReference type="InterPro" id="IPR006939">
    <property type="entry name" value="SNF5"/>
</dbReference>
<sequence>MTGTTLVETREGEHPEATPSGPVEQHTYLPFHIRFDGKDRHIFEPLLLLLDGRHGSEAISKQLAPIIMPGLQTNDGLQGQLKKQVDHALRVLPRKGVHHPHTHPSSPTSPGAAPWGLPPDVPRYLEISLTVPLGSKVFVDRVVWDMRAAVDESNIYASTVAGDLGLPWVSAAVISKRLKEILDQVWKDGLGTPGVVAQDPSAAPPMRSAATSWPCLVTREKFAAATQGSKPVTGGDGQEEGAGSEHTTNKETIEHMDVDN</sequence>
<accession>A0A1D1ZQB7</accession>